<evidence type="ECO:0000313" key="11">
    <source>
        <dbReference type="Proteomes" id="UP001216907"/>
    </source>
</evidence>
<evidence type="ECO:0000256" key="3">
    <source>
        <dbReference type="ARBA" id="ARBA00023001"/>
    </source>
</evidence>
<dbReference type="EMBL" id="JARRAG010000002">
    <property type="protein sequence ID" value="MDG3004826.1"/>
    <property type="molecule type" value="Genomic_DNA"/>
</dbReference>
<keyword evidence="5 7" id="KW-0326">Glycosidase</keyword>
<keyword evidence="6" id="KW-0624">Polysaccharide degradation</keyword>
<dbReference type="PANTHER" id="PTHR31297:SF41">
    <property type="entry name" value="ENDOGLUCANASE, PUTATIVE (AFU_ORTHOLOGUE AFUA_5G01830)-RELATED"/>
    <property type="match status" value="1"/>
</dbReference>
<sequence length="525" mass="57819">MYGSLLATFLPLIVLGSAGAESLDDGGAAFVRSFDEPRSLAGASVPRIGVRVEPGAGRSGSTGLRVERPASGGAGSTTVAWTLPVEKLRGVRVRVEAFVRAEGVARPPKSWNGIKVMLHLAGGAEEWPQAPVDSGSFEWARVGFVRAIPDDVKTADLVLGLEETTGVVVFDDVRVTVEPARPARVAAVGRPDPRHGPGRLRGVMIGTSVDADDLRTLARDWGANHVRWQLLWGGFPNGPADDATAEEYDRWLDGELDWLARLLPVCRQEGITVLIDLHTPPGGRDSASVHAMFRKAEHQTHFLKVWERIVRRFRDDPAVWGYDLLNEPVLGMLPEGVRTWPEMALEAAKRIRAIDAGKAIVVEPAPWGGPEAIDDFEPLPGIEGVVYSVHMYLPHQFTHQGVQGNPKGLTYPGVIAGRKWDKDAVRLALEPARRFERTFNVPIYIGEFSAIRWAPGTSARDYLRDVIDVMEEYGWDWAYHAYREWNSWSFEHGSDPDDAKPSPSPTDRCLLLKSYFARNRVAATP</sequence>
<comment type="similarity">
    <text evidence="1 7">Belongs to the glycosyl hydrolase 5 (cellulase A) family.</text>
</comment>
<keyword evidence="3" id="KW-0136">Cellulose degradation</keyword>
<dbReference type="InterPro" id="IPR050386">
    <property type="entry name" value="Glycosyl_hydrolase_5"/>
</dbReference>
<feature type="domain" description="Glycoside hydrolase family 5" evidence="9">
    <location>
        <begin position="209"/>
        <end position="481"/>
    </location>
</feature>
<evidence type="ECO:0000256" key="7">
    <source>
        <dbReference type="RuleBase" id="RU361153"/>
    </source>
</evidence>
<dbReference type="SUPFAM" id="SSF51445">
    <property type="entry name" value="(Trans)glycosidases"/>
    <property type="match status" value="1"/>
</dbReference>
<reference evidence="10 11" key="1">
    <citation type="submission" date="2023-03" db="EMBL/GenBank/DDBJ databases">
        <title>Paludisphaera mucosa sp. nov. a novel planctomycete from northern fen.</title>
        <authorList>
            <person name="Ivanova A."/>
        </authorList>
    </citation>
    <scope>NUCLEOTIDE SEQUENCE [LARGE SCALE GENOMIC DNA]</scope>
    <source>
        <strain evidence="10 11">Pla2</strain>
    </source>
</reference>
<protein>
    <submittedName>
        <fullName evidence="10">Cellulase family glycosylhydrolase</fullName>
    </submittedName>
</protein>
<gene>
    <name evidence="10" type="ORF">PZE19_13640</name>
</gene>
<dbReference type="RefSeq" id="WP_277861178.1">
    <property type="nucleotide sequence ID" value="NZ_JARRAG010000002.1"/>
</dbReference>
<evidence type="ECO:0000256" key="1">
    <source>
        <dbReference type="ARBA" id="ARBA00005641"/>
    </source>
</evidence>
<dbReference type="PANTHER" id="PTHR31297">
    <property type="entry name" value="GLUCAN ENDO-1,6-BETA-GLUCOSIDASE B"/>
    <property type="match status" value="1"/>
</dbReference>
<evidence type="ECO:0000256" key="4">
    <source>
        <dbReference type="ARBA" id="ARBA00023277"/>
    </source>
</evidence>
<keyword evidence="4" id="KW-0119">Carbohydrate metabolism</keyword>
<evidence type="ECO:0000256" key="2">
    <source>
        <dbReference type="ARBA" id="ARBA00022801"/>
    </source>
</evidence>
<dbReference type="InterPro" id="IPR001547">
    <property type="entry name" value="Glyco_hydro_5"/>
</dbReference>
<evidence type="ECO:0000313" key="10">
    <source>
        <dbReference type="EMBL" id="MDG3004826.1"/>
    </source>
</evidence>
<organism evidence="10 11">
    <name type="scientific">Paludisphaera mucosa</name>
    <dbReference type="NCBI Taxonomy" id="3030827"/>
    <lineage>
        <taxon>Bacteria</taxon>
        <taxon>Pseudomonadati</taxon>
        <taxon>Planctomycetota</taxon>
        <taxon>Planctomycetia</taxon>
        <taxon>Isosphaerales</taxon>
        <taxon>Isosphaeraceae</taxon>
        <taxon>Paludisphaera</taxon>
    </lineage>
</organism>
<accession>A0ABT6FBE3</accession>
<comment type="caution">
    <text evidence="10">The sequence shown here is derived from an EMBL/GenBank/DDBJ whole genome shotgun (WGS) entry which is preliminary data.</text>
</comment>
<feature type="chain" id="PRO_5046469280" evidence="8">
    <location>
        <begin position="21"/>
        <end position="525"/>
    </location>
</feature>
<keyword evidence="8" id="KW-0732">Signal</keyword>
<evidence type="ECO:0000256" key="8">
    <source>
        <dbReference type="SAM" id="SignalP"/>
    </source>
</evidence>
<evidence type="ECO:0000259" key="9">
    <source>
        <dbReference type="Pfam" id="PF00150"/>
    </source>
</evidence>
<evidence type="ECO:0000256" key="6">
    <source>
        <dbReference type="ARBA" id="ARBA00023326"/>
    </source>
</evidence>
<dbReference type="InterPro" id="IPR017853">
    <property type="entry name" value="GH"/>
</dbReference>
<keyword evidence="2 7" id="KW-0378">Hydrolase</keyword>
<dbReference type="Gene3D" id="3.20.20.80">
    <property type="entry name" value="Glycosidases"/>
    <property type="match status" value="1"/>
</dbReference>
<dbReference type="Pfam" id="PF00150">
    <property type="entry name" value="Cellulase"/>
    <property type="match status" value="1"/>
</dbReference>
<dbReference type="Proteomes" id="UP001216907">
    <property type="component" value="Unassembled WGS sequence"/>
</dbReference>
<name>A0ABT6FBE3_9BACT</name>
<keyword evidence="11" id="KW-1185">Reference proteome</keyword>
<dbReference type="Gene3D" id="2.60.120.260">
    <property type="entry name" value="Galactose-binding domain-like"/>
    <property type="match status" value="1"/>
</dbReference>
<proteinExistence type="inferred from homology"/>
<feature type="signal peptide" evidence="8">
    <location>
        <begin position="1"/>
        <end position="20"/>
    </location>
</feature>
<evidence type="ECO:0000256" key="5">
    <source>
        <dbReference type="ARBA" id="ARBA00023295"/>
    </source>
</evidence>